<evidence type="ECO:0000256" key="5">
    <source>
        <dbReference type="ARBA" id="ARBA00022989"/>
    </source>
</evidence>
<name>A0A3R5YIP3_9FIRM</name>
<feature type="transmembrane region" description="Helical" evidence="7">
    <location>
        <begin position="163"/>
        <end position="188"/>
    </location>
</feature>
<evidence type="ECO:0000256" key="7">
    <source>
        <dbReference type="RuleBase" id="RU363032"/>
    </source>
</evidence>
<protein>
    <submittedName>
        <fullName evidence="9">Sugar ABC transporter permease</fullName>
    </submittedName>
</protein>
<dbReference type="InterPro" id="IPR051393">
    <property type="entry name" value="ABC_transporter_permease"/>
</dbReference>
<dbReference type="Proteomes" id="UP000285820">
    <property type="component" value="Unassembled WGS sequence"/>
</dbReference>
<evidence type="ECO:0000313" key="10">
    <source>
        <dbReference type="Proteomes" id="UP000285820"/>
    </source>
</evidence>
<accession>A0A3R5YIP3</accession>
<keyword evidence="5 7" id="KW-1133">Transmembrane helix</keyword>
<feature type="transmembrane region" description="Helical" evidence="7">
    <location>
        <begin position="21"/>
        <end position="41"/>
    </location>
</feature>
<proteinExistence type="inferred from homology"/>
<comment type="caution">
    <text evidence="9">The sequence shown here is derived from an EMBL/GenBank/DDBJ whole genome shotgun (WGS) entry which is preliminary data.</text>
</comment>
<comment type="similarity">
    <text evidence="7">Belongs to the binding-protein-dependent transport system permease family.</text>
</comment>
<keyword evidence="4 7" id="KW-0812">Transmembrane</keyword>
<evidence type="ECO:0000256" key="6">
    <source>
        <dbReference type="ARBA" id="ARBA00023136"/>
    </source>
</evidence>
<dbReference type="PROSITE" id="PS50928">
    <property type="entry name" value="ABC_TM1"/>
    <property type="match status" value="1"/>
</dbReference>
<reference evidence="9 10" key="1">
    <citation type="submission" date="2018-08" db="EMBL/GenBank/DDBJ databases">
        <title>A genome reference for cultivated species of the human gut microbiota.</title>
        <authorList>
            <person name="Zou Y."/>
            <person name="Xue W."/>
            <person name="Luo G."/>
        </authorList>
    </citation>
    <scope>NUCLEOTIDE SEQUENCE [LARGE SCALE GENOMIC DNA]</scope>
    <source>
        <strain evidence="9 10">AF24-4</strain>
    </source>
</reference>
<evidence type="ECO:0000313" key="9">
    <source>
        <dbReference type="EMBL" id="RGR66524.1"/>
    </source>
</evidence>
<keyword evidence="6 7" id="KW-0472">Membrane</keyword>
<dbReference type="AlphaFoldDB" id="A0A3R5YIP3"/>
<dbReference type="InterPro" id="IPR035906">
    <property type="entry name" value="MetI-like_sf"/>
</dbReference>
<dbReference type="GO" id="GO:0055085">
    <property type="term" value="P:transmembrane transport"/>
    <property type="evidence" value="ECO:0007669"/>
    <property type="project" value="InterPro"/>
</dbReference>
<dbReference type="PANTHER" id="PTHR30193">
    <property type="entry name" value="ABC TRANSPORTER PERMEASE PROTEIN"/>
    <property type="match status" value="1"/>
</dbReference>
<dbReference type="CDD" id="cd06261">
    <property type="entry name" value="TM_PBP2"/>
    <property type="match status" value="1"/>
</dbReference>
<dbReference type="EMBL" id="QRUN01000021">
    <property type="protein sequence ID" value="RGR66524.1"/>
    <property type="molecule type" value="Genomic_DNA"/>
</dbReference>
<evidence type="ECO:0000256" key="2">
    <source>
        <dbReference type="ARBA" id="ARBA00022448"/>
    </source>
</evidence>
<gene>
    <name evidence="9" type="ORF">DWY29_12580</name>
</gene>
<evidence type="ECO:0000256" key="4">
    <source>
        <dbReference type="ARBA" id="ARBA00022692"/>
    </source>
</evidence>
<dbReference type="Pfam" id="PF00528">
    <property type="entry name" value="BPD_transp_1"/>
    <property type="match status" value="1"/>
</dbReference>
<comment type="subcellular location">
    <subcellularLocation>
        <location evidence="1 7">Cell membrane</location>
        <topology evidence="1 7">Multi-pass membrane protein</topology>
    </subcellularLocation>
</comment>
<feature type="transmembrane region" description="Helical" evidence="7">
    <location>
        <begin position="115"/>
        <end position="135"/>
    </location>
</feature>
<organism evidence="9 10">
    <name type="scientific">Roseburia inulinivorans</name>
    <dbReference type="NCBI Taxonomy" id="360807"/>
    <lineage>
        <taxon>Bacteria</taxon>
        <taxon>Bacillati</taxon>
        <taxon>Bacillota</taxon>
        <taxon>Clostridia</taxon>
        <taxon>Lachnospirales</taxon>
        <taxon>Lachnospiraceae</taxon>
        <taxon>Roseburia</taxon>
    </lineage>
</organism>
<dbReference type="Gene3D" id="1.10.3720.10">
    <property type="entry name" value="MetI-like"/>
    <property type="match status" value="1"/>
</dbReference>
<evidence type="ECO:0000259" key="8">
    <source>
        <dbReference type="PROSITE" id="PS50928"/>
    </source>
</evidence>
<dbReference type="PANTHER" id="PTHR30193:SF37">
    <property type="entry name" value="INNER MEMBRANE ABC TRANSPORTER PERMEASE PROTEIN YCJO"/>
    <property type="match status" value="1"/>
</dbReference>
<evidence type="ECO:0000256" key="1">
    <source>
        <dbReference type="ARBA" id="ARBA00004651"/>
    </source>
</evidence>
<feature type="domain" description="ABC transmembrane type-1" evidence="8">
    <location>
        <begin position="78"/>
        <end position="298"/>
    </location>
</feature>
<dbReference type="GO" id="GO:0005886">
    <property type="term" value="C:plasma membrane"/>
    <property type="evidence" value="ECO:0007669"/>
    <property type="project" value="UniProtKB-SubCell"/>
</dbReference>
<sequence length="310" mass="35408">MEISMKKLNLSQKRKREIATGYLFIFPLFLGLGIFHFYAFFNNIWISFTNKKALKDGIFVGLENYAKVMQDNNFWQSLGNTVWYVVICVPCVIVISTILAVMLNIQIRGKGIFRTLIFFPLVTAPSAIAMTWRWLLNTRYGMVNNILQSLGLETVAWLTDEKYTLISCAVVIIWGAIGYQVIVILAGLQNISTTYYEAARIDGANSFKQFFYITLPLLTPTLYFVLTLAVISMFKEFEIVYMLIPSTTYNTASPAIDASRTVVRYYYDLTFRGEFNEGYGSAISVCLFLVIMVVTLIQNKLQKKWVFYGG</sequence>
<keyword evidence="3" id="KW-1003">Cell membrane</keyword>
<evidence type="ECO:0000256" key="3">
    <source>
        <dbReference type="ARBA" id="ARBA00022475"/>
    </source>
</evidence>
<feature type="transmembrane region" description="Helical" evidence="7">
    <location>
        <begin position="209"/>
        <end position="234"/>
    </location>
</feature>
<feature type="transmembrane region" description="Helical" evidence="7">
    <location>
        <begin position="278"/>
        <end position="297"/>
    </location>
</feature>
<keyword evidence="2 7" id="KW-0813">Transport</keyword>
<dbReference type="InterPro" id="IPR000515">
    <property type="entry name" value="MetI-like"/>
</dbReference>
<dbReference type="SUPFAM" id="SSF161098">
    <property type="entry name" value="MetI-like"/>
    <property type="match status" value="1"/>
</dbReference>
<feature type="transmembrane region" description="Helical" evidence="7">
    <location>
        <begin position="82"/>
        <end position="103"/>
    </location>
</feature>